<evidence type="ECO:0000256" key="10">
    <source>
        <dbReference type="HAMAP-Rule" id="MF_01633"/>
    </source>
</evidence>
<name>A0ABQ5P8B6_9ACTN</name>
<dbReference type="SUPFAM" id="SSF52402">
    <property type="entry name" value="Adenine nucleotide alpha hydrolases-like"/>
    <property type="match status" value="1"/>
</dbReference>
<dbReference type="Pfam" id="PF06508">
    <property type="entry name" value="QueC"/>
    <property type="match status" value="1"/>
</dbReference>
<dbReference type="PANTHER" id="PTHR42914:SF1">
    <property type="entry name" value="7-CYANO-7-DEAZAGUANINE SYNTHASE"/>
    <property type="match status" value="1"/>
</dbReference>
<keyword evidence="5 10" id="KW-0862">Zinc</keyword>
<protein>
    <recommendedName>
        <fullName evidence="8 10">7-cyano-7-deazaguanine synthase</fullName>
        <ecNumber evidence="8 10">6.3.4.20</ecNumber>
    </recommendedName>
    <alternativeName>
        <fullName evidence="10">7-cyano-7-carbaguanine synthase</fullName>
    </alternativeName>
    <alternativeName>
        <fullName evidence="10">PreQ(0) synthase</fullName>
    </alternativeName>
    <alternativeName>
        <fullName evidence="10">Queuosine biosynthesis protein QueC</fullName>
    </alternativeName>
</protein>
<proteinExistence type="inferred from homology"/>
<keyword evidence="6 10" id="KW-0067">ATP-binding</keyword>
<evidence type="ECO:0000256" key="5">
    <source>
        <dbReference type="ARBA" id="ARBA00022833"/>
    </source>
</evidence>
<dbReference type="EC" id="6.3.4.20" evidence="8 10"/>
<feature type="binding site" evidence="10">
    <location>
        <position position="216"/>
    </location>
    <ligand>
        <name>Zn(2+)</name>
        <dbReference type="ChEBI" id="CHEBI:29105"/>
    </ligand>
</feature>
<evidence type="ECO:0000313" key="12">
    <source>
        <dbReference type="Proteomes" id="UP001291653"/>
    </source>
</evidence>
<evidence type="ECO:0000256" key="4">
    <source>
        <dbReference type="ARBA" id="ARBA00022741"/>
    </source>
</evidence>
<keyword evidence="4 10" id="KW-0547">Nucleotide-binding</keyword>
<dbReference type="NCBIfam" id="TIGR00364">
    <property type="entry name" value="7-cyano-7-deazaguanine synthase QueC"/>
    <property type="match status" value="1"/>
</dbReference>
<feature type="binding site" evidence="10">
    <location>
        <begin position="29"/>
        <end position="39"/>
    </location>
    <ligand>
        <name>ATP</name>
        <dbReference type="ChEBI" id="CHEBI:30616"/>
    </ligand>
</feature>
<feature type="binding site" evidence="10">
    <location>
        <position position="222"/>
    </location>
    <ligand>
        <name>Zn(2+)</name>
        <dbReference type="ChEBI" id="CHEBI:29105"/>
    </ligand>
</feature>
<dbReference type="PIRSF" id="PIRSF006293">
    <property type="entry name" value="ExsB"/>
    <property type="match status" value="1"/>
</dbReference>
<evidence type="ECO:0000256" key="3">
    <source>
        <dbReference type="ARBA" id="ARBA00022723"/>
    </source>
</evidence>
<evidence type="ECO:0000313" key="11">
    <source>
        <dbReference type="EMBL" id="GLF98812.1"/>
    </source>
</evidence>
<reference evidence="11 12" key="1">
    <citation type="submission" date="2022-10" db="EMBL/GenBank/DDBJ databases">
        <title>Draft genome sequence of Streptomyces sp. YSPA8.</title>
        <authorList>
            <person name="Moriuchi R."/>
            <person name="Dohra H."/>
            <person name="Yamamura H."/>
            <person name="Kodani S."/>
        </authorList>
    </citation>
    <scope>NUCLEOTIDE SEQUENCE [LARGE SCALE GENOMIC DNA]</scope>
    <source>
        <strain evidence="11 12">YSPA8</strain>
    </source>
</reference>
<gene>
    <name evidence="10 11" type="primary">queC</name>
    <name evidence="11" type="ORF">SYYSPA8_30965</name>
</gene>
<comment type="catalytic activity">
    <reaction evidence="9 10">
        <text>7-carboxy-7-carbaguanine + NH4(+) + 2 ATP = 7-cyano-7-carbaguanine + 2 AMP + 2 diphosphate + 2 H(+)</text>
        <dbReference type="Rhea" id="RHEA:27982"/>
        <dbReference type="ChEBI" id="CHEBI:15378"/>
        <dbReference type="ChEBI" id="CHEBI:28938"/>
        <dbReference type="ChEBI" id="CHEBI:30616"/>
        <dbReference type="ChEBI" id="CHEBI:33019"/>
        <dbReference type="ChEBI" id="CHEBI:45075"/>
        <dbReference type="ChEBI" id="CHEBI:61036"/>
        <dbReference type="ChEBI" id="CHEBI:456215"/>
        <dbReference type="EC" id="6.3.4.20"/>
    </reaction>
</comment>
<dbReference type="InterPro" id="IPR014729">
    <property type="entry name" value="Rossmann-like_a/b/a_fold"/>
</dbReference>
<dbReference type="HAMAP" id="MF_01633">
    <property type="entry name" value="QueC"/>
    <property type="match status" value="1"/>
</dbReference>
<evidence type="ECO:0000256" key="2">
    <source>
        <dbReference type="ARBA" id="ARBA00022598"/>
    </source>
</evidence>
<feature type="binding site" evidence="10">
    <location>
        <position position="219"/>
    </location>
    <ligand>
        <name>Zn(2+)</name>
        <dbReference type="ChEBI" id="CHEBI:29105"/>
    </ligand>
</feature>
<dbReference type="PANTHER" id="PTHR42914">
    <property type="entry name" value="7-CYANO-7-DEAZAGUANINE SYNTHASE"/>
    <property type="match status" value="1"/>
</dbReference>
<keyword evidence="3 10" id="KW-0479">Metal-binding</keyword>
<dbReference type="EMBL" id="BSBI01000016">
    <property type="protein sequence ID" value="GLF98812.1"/>
    <property type="molecule type" value="Genomic_DNA"/>
</dbReference>
<keyword evidence="2 10" id="KW-0436">Ligase</keyword>
<dbReference type="RefSeq" id="WP_323450783.1">
    <property type="nucleotide sequence ID" value="NZ_BSBI01000016.1"/>
</dbReference>
<dbReference type="Proteomes" id="UP001291653">
    <property type="component" value="Unassembled WGS sequence"/>
</dbReference>
<comment type="caution">
    <text evidence="11">The sequence shown here is derived from an EMBL/GenBank/DDBJ whole genome shotgun (WGS) entry which is preliminary data.</text>
</comment>
<dbReference type="Gene3D" id="3.40.50.620">
    <property type="entry name" value="HUPs"/>
    <property type="match status" value="1"/>
</dbReference>
<keyword evidence="10" id="KW-0671">Queuosine biosynthesis</keyword>
<evidence type="ECO:0000256" key="1">
    <source>
        <dbReference type="ARBA" id="ARBA00005061"/>
    </source>
</evidence>
<comment type="similarity">
    <text evidence="7 10">Belongs to the QueC family.</text>
</comment>
<evidence type="ECO:0000256" key="6">
    <source>
        <dbReference type="ARBA" id="ARBA00022840"/>
    </source>
</evidence>
<accession>A0ABQ5P8B6</accession>
<feature type="binding site" evidence="10">
    <location>
        <position position="208"/>
    </location>
    <ligand>
        <name>Zn(2+)</name>
        <dbReference type="ChEBI" id="CHEBI:29105"/>
    </ligand>
</feature>
<sequence>MDHSHEKSDPRSVPYSGPRPDPFRVVVVLSGGMDSTTLMAHYAALGSDLVAVTVDYGRRHRREIESAARVARHFGARHLVVDLHGLGQHFRGSALTDHGVEVFDGHGAEESMRSTVVPNRNAVLANVAVSVAVAERAATVALAMHTGDRTVYPDCRPAFVSALADLVAVANEGFPTPRVEAPFLTWSKADVATHGTRLGAPLEISWSCYKGASRHCGTCGTCYERREAFRDAGVADPTDYADAVIQFSRP</sequence>
<evidence type="ECO:0000256" key="8">
    <source>
        <dbReference type="ARBA" id="ARBA00039149"/>
    </source>
</evidence>
<evidence type="ECO:0000256" key="7">
    <source>
        <dbReference type="ARBA" id="ARBA00037993"/>
    </source>
</evidence>
<comment type="function">
    <text evidence="10">Catalyzes the ATP-dependent conversion of 7-carboxy-7-deazaguanine (CDG) to 7-cyano-7-deazaguanine (preQ(0)).</text>
</comment>
<dbReference type="InterPro" id="IPR018317">
    <property type="entry name" value="QueC"/>
</dbReference>
<keyword evidence="12" id="KW-1185">Reference proteome</keyword>
<organism evidence="11 12">
    <name type="scientific">Streptomyces yaizuensis</name>
    <dbReference type="NCBI Taxonomy" id="2989713"/>
    <lineage>
        <taxon>Bacteria</taxon>
        <taxon>Bacillati</taxon>
        <taxon>Actinomycetota</taxon>
        <taxon>Actinomycetes</taxon>
        <taxon>Kitasatosporales</taxon>
        <taxon>Streptomycetaceae</taxon>
        <taxon>Streptomyces</taxon>
    </lineage>
</organism>
<comment type="cofactor">
    <cofactor evidence="10">
        <name>Zn(2+)</name>
        <dbReference type="ChEBI" id="CHEBI:29105"/>
    </cofactor>
    <text evidence="10">Binds 1 zinc ion per subunit.</text>
</comment>
<dbReference type="CDD" id="cd01995">
    <property type="entry name" value="QueC-like"/>
    <property type="match status" value="1"/>
</dbReference>
<evidence type="ECO:0000256" key="9">
    <source>
        <dbReference type="ARBA" id="ARBA00047890"/>
    </source>
</evidence>
<comment type="pathway">
    <text evidence="1 10">Purine metabolism; 7-cyano-7-deazaguanine biosynthesis.</text>
</comment>